<reference evidence="6" key="1">
    <citation type="journal article" date="2013" name="Nat. Genet.">
        <title>The Capsella rubella genome and the genomic consequences of rapid mating system evolution.</title>
        <authorList>
            <person name="Slotte T."/>
            <person name="Hazzouri K.M."/>
            <person name="Agren J.A."/>
            <person name="Koenig D."/>
            <person name="Maumus F."/>
            <person name="Guo Y.L."/>
            <person name="Steige K."/>
            <person name="Platts A.E."/>
            <person name="Escobar J.S."/>
            <person name="Newman L.K."/>
            <person name="Wang W."/>
            <person name="Mandakova T."/>
            <person name="Vello E."/>
            <person name="Smith L.M."/>
            <person name="Henz S.R."/>
            <person name="Steffen J."/>
            <person name="Takuno S."/>
            <person name="Brandvain Y."/>
            <person name="Coop G."/>
            <person name="Andolfatto P."/>
            <person name="Hu T.T."/>
            <person name="Blanchette M."/>
            <person name="Clark R.M."/>
            <person name="Quesneville H."/>
            <person name="Nordborg M."/>
            <person name="Gaut B.S."/>
            <person name="Lysak M.A."/>
            <person name="Jenkins J."/>
            <person name="Grimwood J."/>
            <person name="Chapman J."/>
            <person name="Prochnik S."/>
            <person name="Shu S."/>
            <person name="Rokhsar D."/>
            <person name="Schmutz J."/>
            <person name="Weigel D."/>
            <person name="Wright S.I."/>
        </authorList>
    </citation>
    <scope>NUCLEOTIDE SEQUENCE [LARGE SCALE GENOMIC DNA]</scope>
    <source>
        <strain evidence="6">cv. Monte Gargano</strain>
    </source>
</reference>
<feature type="compositionally biased region" description="Acidic residues" evidence="3">
    <location>
        <begin position="308"/>
        <end position="325"/>
    </location>
</feature>
<dbReference type="EMBL" id="KB870806">
    <property type="protein sequence ID" value="EOA33384.1"/>
    <property type="molecule type" value="Genomic_DNA"/>
</dbReference>
<evidence type="ECO:0000256" key="3">
    <source>
        <dbReference type="SAM" id="MobiDB-lite"/>
    </source>
</evidence>
<feature type="region of interest" description="Disordered" evidence="3">
    <location>
        <begin position="408"/>
        <end position="428"/>
    </location>
</feature>
<dbReference type="Pfam" id="PF00069">
    <property type="entry name" value="Pkinase"/>
    <property type="match status" value="1"/>
</dbReference>
<feature type="region of interest" description="Disordered" evidence="3">
    <location>
        <begin position="305"/>
        <end position="335"/>
    </location>
</feature>
<evidence type="ECO:0000259" key="4">
    <source>
        <dbReference type="PROSITE" id="PS50011"/>
    </source>
</evidence>
<dbReference type="SUPFAM" id="SSF56112">
    <property type="entry name" value="Protein kinase-like (PK-like)"/>
    <property type="match status" value="1"/>
</dbReference>
<keyword evidence="6" id="KW-1185">Reference proteome</keyword>
<keyword evidence="1" id="KW-0547">Nucleotide-binding</keyword>
<evidence type="ECO:0000313" key="5">
    <source>
        <dbReference type="EMBL" id="EOA33384.1"/>
    </source>
</evidence>
<dbReference type="InterPro" id="IPR045274">
    <property type="entry name" value="WAK-like"/>
</dbReference>
<dbReference type="GO" id="GO:0004674">
    <property type="term" value="F:protein serine/threonine kinase activity"/>
    <property type="evidence" value="ECO:0007669"/>
    <property type="project" value="TreeGrafter"/>
</dbReference>
<dbReference type="OrthoDB" id="1034557at2759"/>
<organism evidence="5 6">
    <name type="scientific">Capsella rubella</name>
    <dbReference type="NCBI Taxonomy" id="81985"/>
    <lineage>
        <taxon>Eukaryota</taxon>
        <taxon>Viridiplantae</taxon>
        <taxon>Streptophyta</taxon>
        <taxon>Embryophyta</taxon>
        <taxon>Tracheophyta</taxon>
        <taxon>Spermatophyta</taxon>
        <taxon>Magnoliopsida</taxon>
        <taxon>eudicotyledons</taxon>
        <taxon>Gunneridae</taxon>
        <taxon>Pentapetalae</taxon>
        <taxon>rosids</taxon>
        <taxon>malvids</taxon>
        <taxon>Brassicales</taxon>
        <taxon>Brassicaceae</taxon>
        <taxon>Camelineae</taxon>
        <taxon>Capsella</taxon>
    </lineage>
</organism>
<dbReference type="InterPro" id="IPR011009">
    <property type="entry name" value="Kinase-like_dom_sf"/>
</dbReference>
<proteinExistence type="predicted"/>
<dbReference type="SMART" id="SM00220">
    <property type="entry name" value="S_TKc"/>
    <property type="match status" value="1"/>
</dbReference>
<keyword evidence="2" id="KW-0067">ATP-binding</keyword>
<name>R0HU48_9BRAS</name>
<dbReference type="eggNOG" id="KOG1187">
    <property type="taxonomic scope" value="Eukaryota"/>
</dbReference>
<dbReference type="Gene3D" id="3.30.200.20">
    <property type="entry name" value="Phosphorylase Kinase, domain 1"/>
    <property type="match status" value="1"/>
</dbReference>
<feature type="domain" description="Protein kinase" evidence="4">
    <location>
        <begin position="73"/>
        <end position="339"/>
    </location>
</feature>
<evidence type="ECO:0000256" key="1">
    <source>
        <dbReference type="ARBA" id="ARBA00022741"/>
    </source>
</evidence>
<accession>R0HU48</accession>
<dbReference type="GO" id="GO:0005886">
    <property type="term" value="C:plasma membrane"/>
    <property type="evidence" value="ECO:0007669"/>
    <property type="project" value="TreeGrafter"/>
</dbReference>
<evidence type="ECO:0000256" key="2">
    <source>
        <dbReference type="ARBA" id="ARBA00022840"/>
    </source>
</evidence>
<dbReference type="GO" id="GO:0005524">
    <property type="term" value="F:ATP binding"/>
    <property type="evidence" value="ECO:0007669"/>
    <property type="project" value="UniProtKB-KW"/>
</dbReference>
<dbReference type="InterPro" id="IPR000719">
    <property type="entry name" value="Prot_kinase_dom"/>
</dbReference>
<dbReference type="PROSITE" id="PS50011">
    <property type="entry name" value="PROTEIN_KINASE_DOM"/>
    <property type="match status" value="1"/>
</dbReference>
<dbReference type="PANTHER" id="PTHR27005">
    <property type="entry name" value="WALL-ASSOCIATED RECEPTOR KINASE-LIKE 21"/>
    <property type="match status" value="1"/>
</dbReference>
<dbReference type="PANTHER" id="PTHR27005:SF188">
    <property type="entry name" value="INACTIVE SERINE_THREONINE-PROTEIN KINASE ZRK12-RELATED"/>
    <property type="match status" value="1"/>
</dbReference>
<dbReference type="GO" id="GO:0007166">
    <property type="term" value="P:cell surface receptor signaling pathway"/>
    <property type="evidence" value="ECO:0007669"/>
    <property type="project" value="InterPro"/>
</dbReference>
<gene>
    <name evidence="5" type="ORF">CARUB_v10020334mg</name>
</gene>
<dbReference type="Proteomes" id="UP000029121">
    <property type="component" value="Unassembled WGS sequence"/>
</dbReference>
<dbReference type="KEGG" id="crb:17894148"/>
<sequence length="428" mass="49287">MLSTFFIRFSFEMGWLRSKKKNKKPTESEILANKRGTKLLEELIECYDGKSNPIKFFSTDEILNATNSFSGSNRLSELDGYGCYHWTDWYSGKNENHPRILVKKLYRYADGTFIRDIAVSSMVSGHNNFMKLVGCCLQSKNPVMVYDGVKKHYQIDIRRETWKRRMKIAEDIATALAYLHTAFPRPFVYRSICRENILVDEDGVAKLTDFSYCVSIPQGETFVQVEKVAGINGYMDDKYMRNRLVSEETDIFAIGILMLKFLTGKEILWIYDDDEEVEAEDEGYDDDNNSYHSAAMSDINDLRRQFSEETESEEEGEAVGEEDNHDDSGTMLRPANPSFFKQFKFIEERRMDEVTDQEMLEKMGEISEEELSQMEAFKMLSLRCVGHKGEIPTMVEVTNELKKIQNISSSPIGETTQFNSPQDVSSSS</sequence>
<protein>
    <recommendedName>
        <fullName evidence="4">Protein kinase domain-containing protein</fullName>
    </recommendedName>
</protein>
<dbReference type="AlphaFoldDB" id="R0HU48"/>
<dbReference type="Gene3D" id="1.10.510.10">
    <property type="entry name" value="Transferase(Phosphotransferase) domain 1"/>
    <property type="match status" value="1"/>
</dbReference>
<evidence type="ECO:0000313" key="6">
    <source>
        <dbReference type="Proteomes" id="UP000029121"/>
    </source>
</evidence>